<keyword evidence="2" id="KW-0472">Membrane</keyword>
<dbReference type="EMBL" id="JAVREN010000053">
    <property type="protein sequence ID" value="MDT0310016.1"/>
    <property type="molecule type" value="Genomic_DNA"/>
</dbReference>
<feature type="compositionally biased region" description="Basic residues" evidence="1">
    <location>
        <begin position="193"/>
        <end position="207"/>
    </location>
</feature>
<feature type="region of interest" description="Disordered" evidence="1">
    <location>
        <begin position="193"/>
        <end position="243"/>
    </location>
</feature>
<sequence length="243" mass="25377">MSADGLPPEDQADVHRLLDDALRTARLTTGADDAEIARLRELALTALPDLASAAEAEHERLSRLRQQLPGRADSRPAAPTAASAAGVATAFFALVPVLAAVAALVFLLLGYALGLAEPEPALAEPMRGVGWVFAGLAGAGLLAAVAGLVVTAARNKAPAAPPLAEEVARAREDWLRALHDRGIAPFLRLHATRLPHPRHPHPHHHNPRFTSPHFTSPRFGSPADHGRGSGSGPEATSPPASAR</sequence>
<reference evidence="4" key="1">
    <citation type="submission" date="2023-07" db="EMBL/GenBank/DDBJ databases">
        <title>30 novel species of actinomycetes from the DSMZ collection.</title>
        <authorList>
            <person name="Nouioui I."/>
        </authorList>
    </citation>
    <scope>NUCLEOTIDE SEQUENCE [LARGE SCALE GENOMIC DNA]</scope>
    <source>
        <strain evidence="4">DSM 44917</strain>
    </source>
</reference>
<comment type="caution">
    <text evidence="3">The sequence shown here is derived from an EMBL/GenBank/DDBJ whole genome shotgun (WGS) entry which is preliminary data.</text>
</comment>
<protein>
    <recommendedName>
        <fullName evidence="5">Transmembrane protein</fullName>
    </recommendedName>
</protein>
<gene>
    <name evidence="3" type="ORF">RM780_24115</name>
</gene>
<evidence type="ECO:0000313" key="3">
    <source>
        <dbReference type="EMBL" id="MDT0310016.1"/>
    </source>
</evidence>
<evidence type="ECO:0000256" key="2">
    <source>
        <dbReference type="SAM" id="Phobius"/>
    </source>
</evidence>
<evidence type="ECO:0000313" key="4">
    <source>
        <dbReference type="Proteomes" id="UP001183388"/>
    </source>
</evidence>
<evidence type="ECO:0000256" key="1">
    <source>
        <dbReference type="SAM" id="MobiDB-lite"/>
    </source>
</evidence>
<feature type="transmembrane region" description="Helical" evidence="2">
    <location>
        <begin position="84"/>
        <end position="111"/>
    </location>
</feature>
<keyword evidence="4" id="KW-1185">Reference proteome</keyword>
<name>A0ABU2LET7_9ACTN</name>
<proteinExistence type="predicted"/>
<organism evidence="3 4">
    <name type="scientific">Streptomyces boetiae</name>
    <dbReference type="NCBI Taxonomy" id="3075541"/>
    <lineage>
        <taxon>Bacteria</taxon>
        <taxon>Bacillati</taxon>
        <taxon>Actinomycetota</taxon>
        <taxon>Actinomycetes</taxon>
        <taxon>Kitasatosporales</taxon>
        <taxon>Streptomycetaceae</taxon>
        <taxon>Streptomyces</taxon>
    </lineage>
</organism>
<evidence type="ECO:0008006" key="5">
    <source>
        <dbReference type="Google" id="ProtNLM"/>
    </source>
</evidence>
<dbReference type="RefSeq" id="WP_311632990.1">
    <property type="nucleotide sequence ID" value="NZ_JAVREN010000053.1"/>
</dbReference>
<feature type="transmembrane region" description="Helical" evidence="2">
    <location>
        <begin position="131"/>
        <end position="153"/>
    </location>
</feature>
<accession>A0ABU2LET7</accession>
<keyword evidence="2" id="KW-0812">Transmembrane</keyword>
<keyword evidence="2" id="KW-1133">Transmembrane helix</keyword>
<dbReference type="Proteomes" id="UP001183388">
    <property type="component" value="Unassembled WGS sequence"/>
</dbReference>